<dbReference type="PROSITE" id="PS00759">
    <property type="entry name" value="ARGE_DAPE_CPG2_2"/>
    <property type="match status" value="1"/>
</dbReference>
<reference evidence="16 17" key="1">
    <citation type="journal article" date="2015" name="Genome Announc.">
        <title>Expanding the biotechnology potential of lactobacilli through comparative genomics of 213 strains and associated genera.</title>
        <authorList>
            <person name="Sun Z."/>
            <person name="Harris H.M."/>
            <person name="McCann A."/>
            <person name="Guo C."/>
            <person name="Argimon S."/>
            <person name="Zhang W."/>
            <person name="Yang X."/>
            <person name="Jeffery I.B."/>
            <person name="Cooney J.C."/>
            <person name="Kagawa T.F."/>
            <person name="Liu W."/>
            <person name="Song Y."/>
            <person name="Salvetti E."/>
            <person name="Wrobel A."/>
            <person name="Rasinkangas P."/>
            <person name="Parkhill J."/>
            <person name="Rea M.C."/>
            <person name="O'Sullivan O."/>
            <person name="Ritari J."/>
            <person name="Douillard F.P."/>
            <person name="Paul Ross R."/>
            <person name="Yang R."/>
            <person name="Briner A.E."/>
            <person name="Felis G.E."/>
            <person name="de Vos W.M."/>
            <person name="Barrangou R."/>
            <person name="Klaenhammer T.R."/>
            <person name="Caufield P.W."/>
            <person name="Cui Y."/>
            <person name="Zhang H."/>
            <person name="O'Toole P.W."/>
        </authorList>
    </citation>
    <scope>NUCLEOTIDE SEQUENCE [LARGE SCALE GENOMIC DNA]</scope>
    <source>
        <strain evidence="16 17">DSM 13345</strain>
    </source>
</reference>
<comment type="cofactor">
    <cofactor evidence="2">
        <name>Zn(2+)</name>
        <dbReference type="ChEBI" id="CHEBI:29105"/>
    </cofactor>
</comment>
<dbReference type="GO" id="GO:0019877">
    <property type="term" value="P:diaminopimelate biosynthetic process"/>
    <property type="evidence" value="ECO:0007669"/>
    <property type="project" value="UniProtKB-KW"/>
</dbReference>
<dbReference type="Gene3D" id="3.30.70.360">
    <property type="match status" value="1"/>
</dbReference>
<dbReference type="PANTHER" id="PTHR43808:SF8">
    <property type="entry name" value="PEPTIDASE M20 DIMERISATION DOMAIN-CONTAINING PROTEIN"/>
    <property type="match status" value="1"/>
</dbReference>
<dbReference type="UniPathway" id="UPA00034">
    <property type="reaction ID" value="UER00021"/>
</dbReference>
<evidence type="ECO:0000313" key="17">
    <source>
        <dbReference type="Proteomes" id="UP000050901"/>
    </source>
</evidence>
<comment type="pathway">
    <text evidence="3">Amino-acid biosynthesis; L-lysine biosynthesis via DAP pathway; LL-2,6-diaminopimelate from (S)-tetrahydrodipicolinate (succinylase route): step 3/3.</text>
</comment>
<organism evidence="16 17">
    <name type="scientific">Limosilactobacillus mucosae DSM 13345</name>
    <dbReference type="NCBI Taxonomy" id="1423771"/>
    <lineage>
        <taxon>Bacteria</taxon>
        <taxon>Bacillati</taxon>
        <taxon>Bacillota</taxon>
        <taxon>Bacilli</taxon>
        <taxon>Lactobacillales</taxon>
        <taxon>Lactobacillaceae</taxon>
        <taxon>Limosilactobacillus</taxon>
    </lineage>
</organism>
<keyword evidence="13" id="KW-0170">Cobalt</keyword>
<keyword evidence="9" id="KW-0378">Hydrolase</keyword>
<dbReference type="EMBL" id="AZEQ01000020">
    <property type="protein sequence ID" value="KRL24130.1"/>
    <property type="molecule type" value="Genomic_DNA"/>
</dbReference>
<dbReference type="Proteomes" id="UP000050901">
    <property type="component" value="Unassembled WGS sequence"/>
</dbReference>
<dbReference type="GO" id="GO:0009089">
    <property type="term" value="P:lysine biosynthetic process via diaminopimelate"/>
    <property type="evidence" value="ECO:0007669"/>
    <property type="project" value="UniProtKB-UniPathway"/>
</dbReference>
<dbReference type="GO" id="GO:0046872">
    <property type="term" value="F:metal ion binding"/>
    <property type="evidence" value="ECO:0007669"/>
    <property type="project" value="UniProtKB-KW"/>
</dbReference>
<dbReference type="Pfam" id="PF01546">
    <property type="entry name" value="Peptidase_M20"/>
    <property type="match status" value="1"/>
</dbReference>
<evidence type="ECO:0000256" key="12">
    <source>
        <dbReference type="ARBA" id="ARBA00023154"/>
    </source>
</evidence>
<protein>
    <recommendedName>
        <fullName evidence="6">Probable succinyl-diaminopimelate desuccinylase</fullName>
        <ecNumber evidence="5">3.5.1.18</ecNumber>
    </recommendedName>
</protein>
<evidence type="ECO:0000313" key="16">
    <source>
        <dbReference type="EMBL" id="KRL24130.1"/>
    </source>
</evidence>
<dbReference type="GO" id="GO:0009014">
    <property type="term" value="F:succinyl-diaminopimelate desuccinylase activity"/>
    <property type="evidence" value="ECO:0007669"/>
    <property type="project" value="UniProtKB-EC"/>
</dbReference>
<dbReference type="NCBIfam" id="TIGR01910">
    <property type="entry name" value="DapE-ArgE"/>
    <property type="match status" value="1"/>
</dbReference>
<dbReference type="InterPro" id="IPR010182">
    <property type="entry name" value="ArgE/DapE"/>
</dbReference>
<evidence type="ECO:0000256" key="4">
    <source>
        <dbReference type="ARBA" id="ARBA00006247"/>
    </source>
</evidence>
<evidence type="ECO:0000256" key="7">
    <source>
        <dbReference type="ARBA" id="ARBA00022605"/>
    </source>
</evidence>
<keyword evidence="12" id="KW-0457">Lysine biosynthesis</keyword>
<evidence type="ECO:0000256" key="9">
    <source>
        <dbReference type="ARBA" id="ARBA00022801"/>
    </source>
</evidence>
<dbReference type="AlphaFoldDB" id="A0A0R1P2S6"/>
<dbReference type="InterPro" id="IPR002933">
    <property type="entry name" value="Peptidase_M20"/>
</dbReference>
<evidence type="ECO:0000256" key="5">
    <source>
        <dbReference type="ARBA" id="ARBA00011921"/>
    </source>
</evidence>
<evidence type="ECO:0000256" key="13">
    <source>
        <dbReference type="ARBA" id="ARBA00023285"/>
    </source>
</evidence>
<proteinExistence type="inferred from homology"/>
<dbReference type="EC" id="3.5.1.18" evidence="5"/>
<evidence type="ECO:0000259" key="15">
    <source>
        <dbReference type="Pfam" id="PF07687"/>
    </source>
</evidence>
<evidence type="ECO:0000256" key="3">
    <source>
        <dbReference type="ARBA" id="ARBA00005130"/>
    </source>
</evidence>
<comment type="similarity">
    <text evidence="4">Belongs to the peptidase M20A family.</text>
</comment>
<dbReference type="InterPro" id="IPR050072">
    <property type="entry name" value="Peptidase_M20A"/>
</dbReference>
<dbReference type="NCBIfam" id="NF006365">
    <property type="entry name" value="PRK08588.1"/>
    <property type="match status" value="1"/>
</dbReference>
<dbReference type="PROSITE" id="PS00758">
    <property type="entry name" value="ARGE_DAPE_CPG2_1"/>
    <property type="match status" value="1"/>
</dbReference>
<evidence type="ECO:0000256" key="14">
    <source>
        <dbReference type="ARBA" id="ARBA00051301"/>
    </source>
</evidence>
<comment type="cofactor">
    <cofactor evidence="1">
        <name>Co(2+)</name>
        <dbReference type="ChEBI" id="CHEBI:48828"/>
    </cofactor>
</comment>
<evidence type="ECO:0000256" key="2">
    <source>
        <dbReference type="ARBA" id="ARBA00001947"/>
    </source>
</evidence>
<evidence type="ECO:0000256" key="8">
    <source>
        <dbReference type="ARBA" id="ARBA00022723"/>
    </source>
</evidence>
<dbReference type="SUPFAM" id="SSF55031">
    <property type="entry name" value="Bacterial exopeptidase dimerisation domain"/>
    <property type="match status" value="1"/>
</dbReference>
<evidence type="ECO:0000256" key="10">
    <source>
        <dbReference type="ARBA" id="ARBA00022833"/>
    </source>
</evidence>
<keyword evidence="10" id="KW-0862">Zinc</keyword>
<accession>A0A0R1P2S6</accession>
<dbReference type="InterPro" id="IPR011650">
    <property type="entry name" value="Peptidase_M20_dimer"/>
</dbReference>
<keyword evidence="7" id="KW-0028">Amino-acid biosynthesis</keyword>
<dbReference type="InterPro" id="IPR036264">
    <property type="entry name" value="Bact_exopeptidase_dim_dom"/>
</dbReference>
<dbReference type="Gene3D" id="3.40.630.10">
    <property type="entry name" value="Zn peptidases"/>
    <property type="match status" value="1"/>
</dbReference>
<gene>
    <name evidence="16" type="ORF">FC47_GL001067</name>
</gene>
<keyword evidence="8" id="KW-0479">Metal-binding</keyword>
<dbReference type="Pfam" id="PF07687">
    <property type="entry name" value="M20_dimer"/>
    <property type="match status" value="1"/>
</dbReference>
<dbReference type="CDD" id="cd08659">
    <property type="entry name" value="M20_ArgE_DapE-like"/>
    <property type="match status" value="1"/>
</dbReference>
<comment type="catalytic activity">
    <reaction evidence="14">
        <text>N-succinyl-(2S,6S)-2,6-diaminopimelate + H2O = (2S,6S)-2,6-diaminopimelate + succinate</text>
        <dbReference type="Rhea" id="RHEA:22608"/>
        <dbReference type="ChEBI" id="CHEBI:15377"/>
        <dbReference type="ChEBI" id="CHEBI:30031"/>
        <dbReference type="ChEBI" id="CHEBI:57609"/>
        <dbReference type="ChEBI" id="CHEBI:58087"/>
        <dbReference type="EC" id="3.5.1.18"/>
    </reaction>
</comment>
<evidence type="ECO:0000256" key="1">
    <source>
        <dbReference type="ARBA" id="ARBA00001941"/>
    </source>
</evidence>
<name>A0A0R1P2S6_LIMMU</name>
<evidence type="ECO:0000256" key="6">
    <source>
        <dbReference type="ARBA" id="ARBA00016853"/>
    </source>
</evidence>
<comment type="caution">
    <text evidence="16">The sequence shown here is derived from an EMBL/GenBank/DDBJ whole genome shotgun (WGS) entry which is preliminary data.</text>
</comment>
<dbReference type="InterPro" id="IPR001261">
    <property type="entry name" value="ArgE/DapE_CS"/>
</dbReference>
<dbReference type="SUPFAM" id="SSF53187">
    <property type="entry name" value="Zn-dependent exopeptidases"/>
    <property type="match status" value="1"/>
</dbReference>
<dbReference type="PATRIC" id="fig|1423771.3.peg.1075"/>
<evidence type="ECO:0000256" key="11">
    <source>
        <dbReference type="ARBA" id="ARBA00022915"/>
    </source>
</evidence>
<dbReference type="PANTHER" id="PTHR43808">
    <property type="entry name" value="ACETYLORNITHINE DEACETYLASE"/>
    <property type="match status" value="1"/>
</dbReference>
<feature type="domain" description="Peptidase M20 dimerisation" evidence="15">
    <location>
        <begin position="174"/>
        <end position="280"/>
    </location>
</feature>
<keyword evidence="11" id="KW-0220">Diaminopimelate biosynthesis</keyword>
<sequence length="384" mass="42000">MEKMEDSVKLNILQELIQINTVNGHEQPAAEYLKQVLSDHGIESDLIALAAGRTNLVAEVGEHDGPVLALAGHLDTVDVGDSNKWQHNPFCGQVIDDAIYGRGSVDMKGGLAAMVNTLIELKEAGLPKHGKVRLLATVDEEIGGLGSLELTRQGLVRDVDAMIVGEATTNRLEYAHSGSFDYRVKSYGHLAHSSDPSLGINAVANLARFFEYERHAFDDVKASPSLGSLIHSVTVFHGGRQLNSIPDYAYLEGNVRTIPEFDNTAVQNRLQTLVDRLNAEMDGQFELEVVASFMPMATDPADPFVSLVQQSYQTVAGQSLPLAVSHGATDASRYILDDHRFPIVEWGPGREEMSHQIDESLSVAEYLQADQVYLQIAKDFFGDD</sequence>